<evidence type="ECO:0000256" key="3">
    <source>
        <dbReference type="ARBA" id="ARBA00023004"/>
    </source>
</evidence>
<dbReference type="EnsemblPlants" id="Kaladp0062s0143.1.v1.1">
    <property type="protein sequence ID" value="Kaladp0062s0143.1.v1.1"/>
    <property type="gene ID" value="Kaladp0062s0143.v1.1"/>
</dbReference>
<proteinExistence type="inferred from homology"/>
<keyword evidence="5" id="KW-0175">Coiled coil</keyword>
<dbReference type="Gramene" id="Kaladp0062s0143.1.v1.1">
    <property type="protein sequence ID" value="Kaladp0062s0143.1.v1.1"/>
    <property type="gene ID" value="Kaladp0062s0143.v1.1"/>
</dbReference>
<dbReference type="InterPro" id="IPR050295">
    <property type="entry name" value="Plant_2OG-oxidoreductases"/>
</dbReference>
<dbReference type="SUPFAM" id="SSF51197">
    <property type="entry name" value="Clavaminate synthase-like"/>
    <property type="match status" value="1"/>
</dbReference>
<keyword evidence="8" id="KW-1185">Reference proteome</keyword>
<keyword evidence="4" id="KW-0560">Oxidoreductase</keyword>
<evidence type="ECO:0000313" key="7">
    <source>
        <dbReference type="EnsemblPlants" id="Kaladp0062s0143.1.v1.1"/>
    </source>
</evidence>
<dbReference type="GO" id="GO:0016491">
    <property type="term" value="F:oxidoreductase activity"/>
    <property type="evidence" value="ECO:0007669"/>
    <property type="project" value="UniProtKB-KW"/>
</dbReference>
<name>A0A7N0UEK7_KALFE</name>
<dbReference type="PANTHER" id="PTHR47991">
    <property type="entry name" value="OXOGLUTARATE/IRON-DEPENDENT DIOXYGENASE"/>
    <property type="match status" value="1"/>
</dbReference>
<feature type="domain" description="Fe2OG dioxygenase" evidence="6">
    <location>
        <begin position="119"/>
        <end position="227"/>
    </location>
</feature>
<keyword evidence="2 4" id="KW-0479">Metal-binding</keyword>
<dbReference type="InterPro" id="IPR027443">
    <property type="entry name" value="IPNS-like_sf"/>
</dbReference>
<evidence type="ECO:0000256" key="5">
    <source>
        <dbReference type="SAM" id="Coils"/>
    </source>
</evidence>
<evidence type="ECO:0000259" key="6">
    <source>
        <dbReference type="PROSITE" id="PS51471"/>
    </source>
</evidence>
<dbReference type="InterPro" id="IPR005123">
    <property type="entry name" value="Oxoglu/Fe-dep_dioxygenase_dom"/>
</dbReference>
<dbReference type="InterPro" id="IPR044861">
    <property type="entry name" value="IPNS-like_FE2OG_OXY"/>
</dbReference>
<organism evidence="7 8">
    <name type="scientific">Kalanchoe fedtschenkoi</name>
    <name type="common">Lavender scallops</name>
    <name type="synonym">South American air plant</name>
    <dbReference type="NCBI Taxonomy" id="63787"/>
    <lineage>
        <taxon>Eukaryota</taxon>
        <taxon>Viridiplantae</taxon>
        <taxon>Streptophyta</taxon>
        <taxon>Embryophyta</taxon>
        <taxon>Tracheophyta</taxon>
        <taxon>Spermatophyta</taxon>
        <taxon>Magnoliopsida</taxon>
        <taxon>eudicotyledons</taxon>
        <taxon>Gunneridae</taxon>
        <taxon>Pentapetalae</taxon>
        <taxon>Saxifragales</taxon>
        <taxon>Crassulaceae</taxon>
        <taxon>Kalanchoe</taxon>
    </lineage>
</organism>
<dbReference type="Proteomes" id="UP000594263">
    <property type="component" value="Unplaced"/>
</dbReference>
<sequence length="273" mass="30950">MVLVKDHGIEVERVRGAVRGFFELPFERKRATVGTLVSSDNMGYGRNFVKSGEQQLDWIDRITMKAAPPEAVDDRAWPKSPPNFREAMERYVEQARTLLDELLQRLAEALGLETDAFIRYYHPQKSEINVRVNYYPPCPAPESVLGISPHSDSSGLTLLLESEASGGLQVMTRAREWVTVPWPRDALLVIAGDLLEIMSSGRILSPWHRAVPLRDTERFSVALFYNPPGDAEIEPVQELGDKYTKIVVRDYLRNYCEVSPAEDKQAIMYAKAR</sequence>
<dbReference type="Pfam" id="PF03171">
    <property type="entry name" value="2OG-FeII_Oxy"/>
    <property type="match status" value="1"/>
</dbReference>
<evidence type="ECO:0000313" key="8">
    <source>
        <dbReference type="Proteomes" id="UP000594263"/>
    </source>
</evidence>
<dbReference type="InterPro" id="IPR026992">
    <property type="entry name" value="DIOX_N"/>
</dbReference>
<keyword evidence="3 4" id="KW-0408">Iron</keyword>
<dbReference type="Gene3D" id="2.60.120.330">
    <property type="entry name" value="B-lactam Antibiotic, Isopenicillin N Synthase, Chain"/>
    <property type="match status" value="1"/>
</dbReference>
<protein>
    <recommendedName>
        <fullName evidence="6">Fe2OG dioxygenase domain-containing protein</fullName>
    </recommendedName>
</protein>
<dbReference type="AlphaFoldDB" id="A0A7N0UEK7"/>
<evidence type="ECO:0000256" key="2">
    <source>
        <dbReference type="ARBA" id="ARBA00022723"/>
    </source>
</evidence>
<dbReference type="PROSITE" id="PS51471">
    <property type="entry name" value="FE2OG_OXY"/>
    <property type="match status" value="1"/>
</dbReference>
<evidence type="ECO:0000256" key="4">
    <source>
        <dbReference type="RuleBase" id="RU003682"/>
    </source>
</evidence>
<dbReference type="Pfam" id="PF14226">
    <property type="entry name" value="DIOX_N"/>
    <property type="match status" value="1"/>
</dbReference>
<comment type="similarity">
    <text evidence="1 4">Belongs to the iron/ascorbate-dependent oxidoreductase family.</text>
</comment>
<dbReference type="GO" id="GO:0046872">
    <property type="term" value="F:metal ion binding"/>
    <property type="evidence" value="ECO:0007669"/>
    <property type="project" value="UniProtKB-KW"/>
</dbReference>
<evidence type="ECO:0000256" key="1">
    <source>
        <dbReference type="ARBA" id="ARBA00008056"/>
    </source>
</evidence>
<reference evidence="7" key="1">
    <citation type="submission" date="2021-01" db="UniProtKB">
        <authorList>
            <consortium name="EnsemblPlants"/>
        </authorList>
    </citation>
    <scope>IDENTIFICATION</scope>
</reference>
<dbReference type="OMA" id="CFHEVSF"/>
<feature type="coiled-coil region" evidence="5">
    <location>
        <begin position="85"/>
        <end position="112"/>
    </location>
</feature>
<accession>A0A7N0UEK7</accession>